<accession>T0G9Z4</accession>
<comment type="caution">
    <text evidence="2">The sequence shown here is derived from an EMBL/GenBank/DDBJ whole genome shotgun (WGS) entry which is preliminary data.</text>
</comment>
<dbReference type="SUPFAM" id="SSF103473">
    <property type="entry name" value="MFS general substrate transporter"/>
    <property type="match status" value="1"/>
</dbReference>
<protein>
    <recommendedName>
        <fullName evidence="4">Major facilitator superfamily (MFS) profile domain-containing protein</fullName>
    </recommendedName>
</protein>
<evidence type="ECO:0008006" key="4">
    <source>
        <dbReference type="Google" id="ProtNLM"/>
    </source>
</evidence>
<keyword evidence="3" id="KW-1185">Reference proteome</keyword>
<dbReference type="PATRIC" id="fig|1114964.3.peg.4260"/>
<feature type="transmembrane region" description="Helical" evidence="1">
    <location>
        <begin position="51"/>
        <end position="68"/>
    </location>
</feature>
<keyword evidence="1" id="KW-0472">Membrane</keyword>
<dbReference type="InterPro" id="IPR036259">
    <property type="entry name" value="MFS_trans_sf"/>
</dbReference>
<keyword evidence="1" id="KW-0812">Transmembrane</keyword>
<organism evidence="2 3">
    <name type="scientific">Sphingobium baderi LL03</name>
    <dbReference type="NCBI Taxonomy" id="1114964"/>
    <lineage>
        <taxon>Bacteria</taxon>
        <taxon>Pseudomonadati</taxon>
        <taxon>Pseudomonadota</taxon>
        <taxon>Alphaproteobacteria</taxon>
        <taxon>Sphingomonadales</taxon>
        <taxon>Sphingomonadaceae</taxon>
        <taxon>Sphingobium</taxon>
    </lineage>
</organism>
<sequence>MVTPPQFRGRIAAAFLMTYNLMGICLGPMLVAFVTDFILKNPAKIRESRAITYMGVSIAAILVFALGLRPAREAWRADD</sequence>
<evidence type="ECO:0000256" key="1">
    <source>
        <dbReference type="SAM" id="Phobius"/>
    </source>
</evidence>
<gene>
    <name evidence="2" type="ORF">L485_21755</name>
</gene>
<evidence type="ECO:0000313" key="2">
    <source>
        <dbReference type="EMBL" id="EQA97491.1"/>
    </source>
</evidence>
<feature type="transmembrane region" description="Helical" evidence="1">
    <location>
        <begin position="12"/>
        <end position="39"/>
    </location>
</feature>
<dbReference type="RefSeq" id="WP_021246876.1">
    <property type="nucleotide sequence ID" value="NZ_ATIB01000087.1"/>
</dbReference>
<keyword evidence="1" id="KW-1133">Transmembrane helix</keyword>
<proteinExistence type="predicted"/>
<reference evidence="2 3" key="1">
    <citation type="journal article" date="2013" name="Genome Announc.">
        <title>Draft Genome Sequence of a Hexachlorocyclohexane-Degrading Bacterium, Sphingobium baderi Strain LL03T.</title>
        <authorList>
            <person name="Kaur J."/>
            <person name="Verma H."/>
            <person name="Tripathi C."/>
            <person name="Khurana J.P."/>
            <person name="Lal R."/>
        </authorList>
    </citation>
    <scope>NUCLEOTIDE SEQUENCE [LARGE SCALE GENOMIC DNA]</scope>
    <source>
        <strain evidence="2 3">LL03</strain>
    </source>
</reference>
<dbReference type="EMBL" id="ATIB01000087">
    <property type="protein sequence ID" value="EQA97491.1"/>
    <property type="molecule type" value="Genomic_DNA"/>
</dbReference>
<name>T0G9Z4_9SPHN</name>
<dbReference type="AlphaFoldDB" id="T0G9Z4"/>
<evidence type="ECO:0000313" key="3">
    <source>
        <dbReference type="Proteomes" id="UP000015524"/>
    </source>
</evidence>
<dbReference type="Proteomes" id="UP000015524">
    <property type="component" value="Unassembled WGS sequence"/>
</dbReference>